<protein>
    <submittedName>
        <fullName evidence="2">Transcriptional regulator</fullName>
    </submittedName>
</protein>
<dbReference type="Gene3D" id="1.10.260.40">
    <property type="entry name" value="lambda repressor-like DNA-binding domains"/>
    <property type="match status" value="1"/>
</dbReference>
<proteinExistence type="predicted"/>
<name>A0A1Y4MVX6_9FIRM</name>
<gene>
    <name evidence="2" type="ORF">B5F11_13515</name>
</gene>
<evidence type="ECO:0000259" key="1">
    <source>
        <dbReference type="PROSITE" id="PS50943"/>
    </source>
</evidence>
<dbReference type="SMART" id="SM00530">
    <property type="entry name" value="HTH_XRE"/>
    <property type="match status" value="1"/>
</dbReference>
<dbReference type="GO" id="GO:0003677">
    <property type="term" value="F:DNA binding"/>
    <property type="evidence" value="ECO:0007669"/>
    <property type="project" value="InterPro"/>
</dbReference>
<organism evidence="2 3">
    <name type="scientific">Anaerotruncus colihominis</name>
    <dbReference type="NCBI Taxonomy" id="169435"/>
    <lineage>
        <taxon>Bacteria</taxon>
        <taxon>Bacillati</taxon>
        <taxon>Bacillota</taxon>
        <taxon>Clostridia</taxon>
        <taxon>Eubacteriales</taxon>
        <taxon>Oscillospiraceae</taxon>
        <taxon>Anaerotruncus</taxon>
    </lineage>
</organism>
<evidence type="ECO:0000313" key="3">
    <source>
        <dbReference type="Proteomes" id="UP000196386"/>
    </source>
</evidence>
<dbReference type="EMBL" id="NFKP01000018">
    <property type="protein sequence ID" value="OUP68413.1"/>
    <property type="molecule type" value="Genomic_DNA"/>
</dbReference>
<feature type="domain" description="HTH cro/C1-type" evidence="1">
    <location>
        <begin position="33"/>
        <end position="87"/>
    </location>
</feature>
<dbReference type="Proteomes" id="UP000196386">
    <property type="component" value="Unassembled WGS sequence"/>
</dbReference>
<dbReference type="InterPro" id="IPR010982">
    <property type="entry name" value="Lambda_DNA-bd_dom_sf"/>
</dbReference>
<dbReference type="InterPro" id="IPR001387">
    <property type="entry name" value="Cro/C1-type_HTH"/>
</dbReference>
<sequence>MIHPIISINCYTIRQGEITVKCDESKFILACNLLEYRLDKHLSQEEMAYRIDLSVTSYAEIERAQVHTNLEILDYISRATGLSPAQLLTPLCQKAPAVSSK</sequence>
<dbReference type="Pfam" id="PF01381">
    <property type="entry name" value="HTH_3"/>
    <property type="match status" value="1"/>
</dbReference>
<comment type="caution">
    <text evidence="2">The sequence shown here is derived from an EMBL/GenBank/DDBJ whole genome shotgun (WGS) entry which is preliminary data.</text>
</comment>
<accession>A0A1Y4MVX6</accession>
<dbReference type="AlphaFoldDB" id="A0A1Y4MVX6"/>
<evidence type="ECO:0000313" key="2">
    <source>
        <dbReference type="EMBL" id="OUP68413.1"/>
    </source>
</evidence>
<dbReference type="PROSITE" id="PS50943">
    <property type="entry name" value="HTH_CROC1"/>
    <property type="match status" value="1"/>
</dbReference>
<dbReference type="SUPFAM" id="SSF47413">
    <property type="entry name" value="lambda repressor-like DNA-binding domains"/>
    <property type="match status" value="1"/>
</dbReference>
<dbReference type="CDD" id="cd00093">
    <property type="entry name" value="HTH_XRE"/>
    <property type="match status" value="1"/>
</dbReference>
<reference evidence="3" key="1">
    <citation type="submission" date="2017-04" db="EMBL/GenBank/DDBJ databases">
        <title>Function of individual gut microbiota members based on whole genome sequencing of pure cultures obtained from chicken caecum.</title>
        <authorList>
            <person name="Medvecky M."/>
            <person name="Cejkova D."/>
            <person name="Polansky O."/>
            <person name="Karasova D."/>
            <person name="Kubasova T."/>
            <person name="Cizek A."/>
            <person name="Rychlik I."/>
        </authorList>
    </citation>
    <scope>NUCLEOTIDE SEQUENCE [LARGE SCALE GENOMIC DNA]</scope>
    <source>
        <strain evidence="3">An175</strain>
    </source>
</reference>